<dbReference type="SMART" id="SM01047">
    <property type="entry name" value="C1_4"/>
    <property type="match status" value="1"/>
</dbReference>
<feature type="zinc finger region" description="C4-type" evidence="12">
    <location>
        <begin position="332"/>
        <end position="349"/>
    </location>
</feature>
<dbReference type="InterPro" id="IPR046349">
    <property type="entry name" value="C1-like_sf"/>
</dbReference>
<dbReference type="PANTHER" id="PTHR12695">
    <property type="entry name" value="GENERAL TRANSCRIPTION FACTOR IIH SUBUNIT 2"/>
    <property type="match status" value="1"/>
</dbReference>
<organism evidence="15 16">
    <name type="scientific">Pichia kluyveri</name>
    <name type="common">Yeast</name>
    <dbReference type="NCBI Taxonomy" id="36015"/>
    <lineage>
        <taxon>Eukaryota</taxon>
        <taxon>Fungi</taxon>
        <taxon>Dikarya</taxon>
        <taxon>Ascomycota</taxon>
        <taxon>Saccharomycotina</taxon>
        <taxon>Pichiomycetes</taxon>
        <taxon>Pichiales</taxon>
        <taxon>Pichiaceae</taxon>
        <taxon>Pichia</taxon>
    </lineage>
</organism>
<keyword evidence="3 11" id="KW-0479">Metal-binding</keyword>
<dbReference type="Pfam" id="PF07975">
    <property type="entry name" value="C1_4"/>
    <property type="match status" value="1"/>
</dbReference>
<keyword evidence="4" id="KW-0227">DNA damage</keyword>
<dbReference type="InterPro" id="IPR013087">
    <property type="entry name" value="Znf_C2H2_type"/>
</dbReference>
<name>A0AAV5QYK8_PICKL</name>
<comment type="similarity">
    <text evidence="2 11">Belongs to the GTF2H2 family.</text>
</comment>
<evidence type="ECO:0000313" key="15">
    <source>
        <dbReference type="EMBL" id="GMM43858.1"/>
    </source>
</evidence>
<dbReference type="InterPro" id="IPR036465">
    <property type="entry name" value="vWFA_dom_sf"/>
</dbReference>
<dbReference type="SUPFAM" id="SSF53300">
    <property type="entry name" value="vWA-like"/>
    <property type="match status" value="1"/>
</dbReference>
<evidence type="ECO:0000256" key="8">
    <source>
        <dbReference type="ARBA" id="ARBA00023163"/>
    </source>
</evidence>
<dbReference type="NCBIfam" id="TIGR00622">
    <property type="entry name" value="ssl1"/>
    <property type="match status" value="1"/>
</dbReference>
<evidence type="ECO:0000256" key="10">
    <source>
        <dbReference type="ARBA" id="ARBA00023242"/>
    </source>
</evidence>
<dbReference type="Pfam" id="PF04056">
    <property type="entry name" value="Ssl1"/>
    <property type="match status" value="1"/>
</dbReference>
<dbReference type="InterPro" id="IPR012170">
    <property type="entry name" value="TFIIH_SSL1/p44"/>
</dbReference>
<evidence type="ECO:0000313" key="16">
    <source>
        <dbReference type="Proteomes" id="UP001378960"/>
    </source>
</evidence>
<evidence type="ECO:0000256" key="1">
    <source>
        <dbReference type="ARBA" id="ARBA00004123"/>
    </source>
</evidence>
<evidence type="ECO:0000256" key="2">
    <source>
        <dbReference type="ARBA" id="ARBA00006092"/>
    </source>
</evidence>
<evidence type="ECO:0000256" key="5">
    <source>
        <dbReference type="ARBA" id="ARBA00022771"/>
    </source>
</evidence>
<evidence type="ECO:0000256" key="9">
    <source>
        <dbReference type="ARBA" id="ARBA00023204"/>
    </source>
</evidence>
<keyword evidence="5" id="KW-0863">Zinc-finger</keyword>
<keyword evidence="9" id="KW-0234">DNA repair</keyword>
<dbReference type="EMBL" id="BTGB01000001">
    <property type="protein sequence ID" value="GMM43858.1"/>
    <property type="molecule type" value="Genomic_DNA"/>
</dbReference>
<evidence type="ECO:0000256" key="13">
    <source>
        <dbReference type="SAM" id="MobiDB-lite"/>
    </source>
</evidence>
<dbReference type="GO" id="GO:0008270">
    <property type="term" value="F:zinc ion binding"/>
    <property type="evidence" value="ECO:0007669"/>
    <property type="project" value="UniProtKB-UniRule"/>
</dbReference>
<keyword evidence="7 11" id="KW-0805">Transcription regulation</keyword>
<evidence type="ECO:0000256" key="3">
    <source>
        <dbReference type="ARBA" id="ARBA00022723"/>
    </source>
</evidence>
<keyword evidence="10 11" id="KW-0539">Nucleus</keyword>
<dbReference type="AlphaFoldDB" id="A0AAV5QYK8"/>
<dbReference type="GO" id="GO:0006357">
    <property type="term" value="P:regulation of transcription by RNA polymerase II"/>
    <property type="evidence" value="ECO:0007669"/>
    <property type="project" value="UniProtKB-UniRule"/>
</dbReference>
<comment type="subcellular location">
    <subcellularLocation>
        <location evidence="1 11">Nucleus</location>
    </subcellularLocation>
</comment>
<reference evidence="15 16" key="1">
    <citation type="journal article" date="2023" name="Elife">
        <title>Identification of key yeast species and microbe-microbe interactions impacting larval growth of Drosophila in the wild.</title>
        <authorList>
            <person name="Mure A."/>
            <person name="Sugiura Y."/>
            <person name="Maeda R."/>
            <person name="Honda K."/>
            <person name="Sakurai N."/>
            <person name="Takahashi Y."/>
            <person name="Watada M."/>
            <person name="Katoh T."/>
            <person name="Gotoh A."/>
            <person name="Gotoh Y."/>
            <person name="Taniguchi I."/>
            <person name="Nakamura K."/>
            <person name="Hayashi T."/>
            <person name="Katayama T."/>
            <person name="Uemura T."/>
            <person name="Hattori Y."/>
        </authorList>
    </citation>
    <scope>NUCLEOTIDE SEQUENCE [LARGE SCALE GENOMIC DNA]</scope>
    <source>
        <strain evidence="15 16">PK-24</strain>
    </source>
</reference>
<evidence type="ECO:0000256" key="7">
    <source>
        <dbReference type="ARBA" id="ARBA00023015"/>
    </source>
</evidence>
<dbReference type="PANTHER" id="PTHR12695:SF2">
    <property type="entry name" value="GENERAL TRANSCRIPTION FACTOR IIH SUBUNIT 2-RELATED"/>
    <property type="match status" value="1"/>
</dbReference>
<dbReference type="PIRSF" id="PIRSF015919">
    <property type="entry name" value="TFIIH_SSL1"/>
    <property type="match status" value="1"/>
</dbReference>
<dbReference type="GO" id="GO:0006351">
    <property type="term" value="P:DNA-templated transcription"/>
    <property type="evidence" value="ECO:0007669"/>
    <property type="project" value="InterPro"/>
</dbReference>
<dbReference type="GO" id="GO:0000439">
    <property type="term" value="C:transcription factor TFIIH core complex"/>
    <property type="evidence" value="ECO:0007669"/>
    <property type="project" value="UniProtKB-UniRule"/>
</dbReference>
<keyword evidence="16" id="KW-1185">Reference proteome</keyword>
<feature type="domain" description="VWFA" evidence="14">
    <location>
        <begin position="103"/>
        <end position="285"/>
    </location>
</feature>
<dbReference type="InterPro" id="IPR013083">
    <property type="entry name" value="Znf_RING/FYVE/PHD"/>
</dbReference>
<dbReference type="InterPro" id="IPR007198">
    <property type="entry name" value="Ssl1-like"/>
</dbReference>
<evidence type="ECO:0000259" key="14">
    <source>
        <dbReference type="PROSITE" id="PS50234"/>
    </source>
</evidence>
<dbReference type="SUPFAM" id="SSF57889">
    <property type="entry name" value="Cysteine-rich domain"/>
    <property type="match status" value="1"/>
</dbReference>
<gene>
    <name evidence="15" type="ORF">DAPK24_004330</name>
</gene>
<dbReference type="Proteomes" id="UP001378960">
    <property type="component" value="Unassembled WGS sequence"/>
</dbReference>
<evidence type="ECO:0000256" key="11">
    <source>
        <dbReference type="PIRNR" id="PIRNR015919"/>
    </source>
</evidence>
<dbReference type="PROSITE" id="PS00028">
    <property type="entry name" value="ZINC_FINGER_C2H2_1"/>
    <property type="match status" value="1"/>
</dbReference>
<comment type="caution">
    <text evidence="15">The sequence shown here is derived from an EMBL/GenBank/DDBJ whole genome shotgun (WGS) entry which is preliminary data.</text>
</comment>
<keyword evidence="6 11" id="KW-0862">Zinc</keyword>
<dbReference type="InterPro" id="IPR004595">
    <property type="entry name" value="TFIIH_C1-like_dom"/>
</dbReference>
<evidence type="ECO:0000256" key="6">
    <source>
        <dbReference type="ARBA" id="ARBA00022833"/>
    </source>
</evidence>
<keyword evidence="8 11" id="KW-0804">Transcription</keyword>
<sequence>MDIDEDDAIVKSGVRTRATTRKRNRSQKIVADDEDEQIETGKPSALKGAGGGYAWEDEYRRSWDIVQEDASGSLEGIVSDLVDARKRRRAGATVPVQRGIIRTVVLILDYSGVMREKDVRPTRGVAMIEHAVEFVGEFFDQNPVSQVAIVAMRNGIAHIVSELGGSPHEHITALRQLRTRFDPEGEPSLQNALNMARGVLAGGNETATREVVIIFGALFSADPGNIHKTISALVKERITVRVIGLTARVAVCEELCSKTSFGDVKSTYHVALDENHFKELVMECVTPLAVTKRAAESASGFSLVKMGFPSRASAEVGLCACHSQAIAGGYVCPQCGSKVCTLPTVCPCCSLTLVLSTHLARSYHHLFPLQTFDDCPEGGICLGCGEESGAGAARCPQCKEIFCVDCDVFLHETLHTCAGCESKTKDTITKKS</sequence>
<dbReference type="PROSITE" id="PS50234">
    <property type="entry name" value="VWFA"/>
    <property type="match status" value="1"/>
</dbReference>
<dbReference type="GO" id="GO:0006289">
    <property type="term" value="P:nucleotide-excision repair"/>
    <property type="evidence" value="ECO:0007669"/>
    <property type="project" value="UniProtKB-UniRule"/>
</dbReference>
<dbReference type="InterPro" id="IPR002035">
    <property type="entry name" value="VWF_A"/>
</dbReference>
<comment type="function">
    <text evidence="11">Component of the general transcription and DNA repair factor IIH (TFIIH) core complex, which is involved in general and transcription-coupled nucleotide excision repair (NER) of damaged DNA and, when complexed to TFIIK, in RNA transcription by RNA polymerase II.</text>
</comment>
<feature type="region of interest" description="Disordered" evidence="13">
    <location>
        <begin position="17"/>
        <end position="49"/>
    </location>
</feature>
<dbReference type="Gene3D" id="3.40.50.410">
    <property type="entry name" value="von Willebrand factor, type A domain"/>
    <property type="match status" value="1"/>
</dbReference>
<accession>A0AAV5QYK8</accession>
<dbReference type="SMART" id="SM00327">
    <property type="entry name" value="VWA"/>
    <property type="match status" value="1"/>
</dbReference>
<protein>
    <recommendedName>
        <fullName evidence="11">General transcription and DNA repair factor IIH</fullName>
    </recommendedName>
</protein>
<dbReference type="GO" id="GO:0005675">
    <property type="term" value="C:transcription factor TFIIH holo complex"/>
    <property type="evidence" value="ECO:0007669"/>
    <property type="project" value="UniProtKB-UniRule"/>
</dbReference>
<evidence type="ECO:0000256" key="12">
    <source>
        <dbReference type="PIRSR" id="PIRSR015919-1"/>
    </source>
</evidence>
<evidence type="ECO:0000256" key="4">
    <source>
        <dbReference type="ARBA" id="ARBA00022763"/>
    </source>
</evidence>
<proteinExistence type="inferred from homology"/>
<dbReference type="Gene3D" id="3.30.40.10">
    <property type="entry name" value="Zinc/RING finger domain, C3HC4 (zinc finger)"/>
    <property type="match status" value="1"/>
</dbReference>
<dbReference type="FunFam" id="3.40.50.410:FF:000015">
    <property type="entry name" value="General transcription factor IIH subunit 2"/>
    <property type="match status" value="1"/>
</dbReference>